<dbReference type="EMBL" id="JAJJMA010151523">
    <property type="protein sequence ID" value="MCL7034930.1"/>
    <property type="molecule type" value="Genomic_DNA"/>
</dbReference>
<evidence type="ECO:0000313" key="7">
    <source>
        <dbReference type="Proteomes" id="UP001177140"/>
    </source>
</evidence>
<evidence type="ECO:0000256" key="4">
    <source>
        <dbReference type="SAM" id="SignalP"/>
    </source>
</evidence>
<gene>
    <name evidence="6" type="ORF">MKW94_023944</name>
</gene>
<feature type="active site" description="Charge relay system" evidence="3">
    <location>
        <position position="399"/>
    </location>
</feature>
<dbReference type="PANTHER" id="PTHR11005">
    <property type="entry name" value="LYSOSOMAL ACID LIPASE-RELATED"/>
    <property type="match status" value="1"/>
</dbReference>
<dbReference type="InterPro" id="IPR025483">
    <property type="entry name" value="Lipase_euk"/>
</dbReference>
<evidence type="ECO:0000256" key="3">
    <source>
        <dbReference type="PIRSR" id="PIRSR000862-1"/>
    </source>
</evidence>
<keyword evidence="2" id="KW-0378">Hydrolase</keyword>
<keyword evidence="2" id="KW-0442">Lipid degradation</keyword>
<name>A0AA41SHF0_PAPNU</name>
<dbReference type="PIRSF" id="PIRSF000862">
    <property type="entry name" value="Steryl_ester_lip"/>
    <property type="match status" value="1"/>
</dbReference>
<feature type="chain" id="PRO_5041310559" description="Lipase" evidence="4">
    <location>
        <begin position="21"/>
        <end position="424"/>
    </location>
</feature>
<dbReference type="FunFam" id="3.40.50.1820:FF:000126">
    <property type="entry name" value="Lipase"/>
    <property type="match status" value="1"/>
</dbReference>
<evidence type="ECO:0000256" key="1">
    <source>
        <dbReference type="ARBA" id="ARBA00010701"/>
    </source>
</evidence>
<dbReference type="SUPFAM" id="SSF53474">
    <property type="entry name" value="alpha/beta-Hydrolases"/>
    <property type="match status" value="1"/>
</dbReference>
<comment type="similarity">
    <text evidence="1 2">Belongs to the AB hydrolase superfamily. Lipase family.</text>
</comment>
<evidence type="ECO:0000313" key="6">
    <source>
        <dbReference type="EMBL" id="MCL7034930.1"/>
    </source>
</evidence>
<accession>A0AA41SHF0</accession>
<dbReference type="GO" id="GO:0016788">
    <property type="term" value="F:hydrolase activity, acting on ester bonds"/>
    <property type="evidence" value="ECO:0007669"/>
    <property type="project" value="InterPro"/>
</dbReference>
<dbReference type="InterPro" id="IPR006693">
    <property type="entry name" value="AB_hydrolase_lipase"/>
</dbReference>
<reference evidence="6" key="1">
    <citation type="submission" date="2022-03" db="EMBL/GenBank/DDBJ databases">
        <title>A functionally conserved STORR gene fusion in Papaver species that diverged 16.8 million years ago.</title>
        <authorList>
            <person name="Catania T."/>
        </authorList>
    </citation>
    <scope>NUCLEOTIDE SEQUENCE</scope>
    <source>
        <strain evidence="6">S-191538</strain>
    </source>
</reference>
<keyword evidence="2" id="KW-0443">Lipid metabolism</keyword>
<feature type="domain" description="Partial AB-hydrolase lipase" evidence="5">
    <location>
        <begin position="63"/>
        <end position="120"/>
    </location>
</feature>
<keyword evidence="4" id="KW-0732">Signal</keyword>
<dbReference type="Gene3D" id="3.40.50.1820">
    <property type="entry name" value="alpha/beta hydrolase"/>
    <property type="match status" value="1"/>
</dbReference>
<dbReference type="Pfam" id="PF04083">
    <property type="entry name" value="Abhydro_lipase"/>
    <property type="match status" value="1"/>
</dbReference>
<dbReference type="GO" id="GO:0016042">
    <property type="term" value="P:lipid catabolic process"/>
    <property type="evidence" value="ECO:0007669"/>
    <property type="project" value="UniProtKB-KW"/>
</dbReference>
<feature type="active site" description="Nucleophile" evidence="3">
    <location>
        <position position="195"/>
    </location>
</feature>
<dbReference type="Proteomes" id="UP001177140">
    <property type="component" value="Unassembled WGS sequence"/>
</dbReference>
<feature type="active site" description="Charge relay system" evidence="3">
    <location>
        <position position="367"/>
    </location>
</feature>
<protein>
    <recommendedName>
        <fullName evidence="2">Lipase</fullName>
    </recommendedName>
</protein>
<evidence type="ECO:0000256" key="2">
    <source>
        <dbReference type="PIRNR" id="PIRNR000862"/>
    </source>
</evidence>
<sequence>MGLIQYCLLFLVVFYHGAYGLRSSGIISRGRGLLASAPGAAPEAAPGPALATPATMVAGGLCESIITKVGYKCQEYTVKTKDGYVLTLQRVNSPEGDVKTKQPAFLQHGLFMDGASWFLNTPEQSLGYILADSGYDVWVANTRGTRYSRGHESLDASSPTFWDWSWDEMVQYDLPAFLGFVNKQTGKKINYIGHSLGTLMALTSFSLGPNSPCQVLDKLRAVALLSPVAYLNHMGSQMSVYASKTFMGEWGSSFIAEFNVKDERVVNYIASLCSAPGMNCFDMTSSFTGVNCCLNATIFDLFIRKEPQSTSMKNCLHLAQTVRQGSVTKYDYVTANVQKYGQPTPPPYPLSNIPKDLPIFMTYGANDFLADPADVQQLVDEMKHDEDKLEVQKVDTYGHLDFILATNANDVVFKQMLAFIKRQP</sequence>
<proteinExistence type="inferred from homology"/>
<feature type="signal peptide" evidence="4">
    <location>
        <begin position="1"/>
        <end position="20"/>
    </location>
</feature>
<comment type="caution">
    <text evidence="6">The sequence shown here is derived from an EMBL/GenBank/DDBJ whole genome shotgun (WGS) entry which is preliminary data.</text>
</comment>
<dbReference type="InterPro" id="IPR029058">
    <property type="entry name" value="AB_hydrolase_fold"/>
</dbReference>
<evidence type="ECO:0000259" key="5">
    <source>
        <dbReference type="Pfam" id="PF04083"/>
    </source>
</evidence>
<dbReference type="AlphaFoldDB" id="A0AA41SHF0"/>
<organism evidence="6 7">
    <name type="scientific">Papaver nudicaule</name>
    <name type="common">Iceland poppy</name>
    <dbReference type="NCBI Taxonomy" id="74823"/>
    <lineage>
        <taxon>Eukaryota</taxon>
        <taxon>Viridiplantae</taxon>
        <taxon>Streptophyta</taxon>
        <taxon>Embryophyta</taxon>
        <taxon>Tracheophyta</taxon>
        <taxon>Spermatophyta</taxon>
        <taxon>Magnoliopsida</taxon>
        <taxon>Ranunculales</taxon>
        <taxon>Papaveraceae</taxon>
        <taxon>Papaveroideae</taxon>
        <taxon>Papaver</taxon>
    </lineage>
</organism>
<keyword evidence="7" id="KW-1185">Reference proteome</keyword>